<evidence type="ECO:0000313" key="1">
    <source>
        <dbReference type="EMBL" id="USQ75890.1"/>
    </source>
</evidence>
<evidence type="ECO:0000313" key="2">
    <source>
        <dbReference type="Proteomes" id="UP001056535"/>
    </source>
</evidence>
<protein>
    <submittedName>
        <fullName evidence="1">DUF4097 domain-containing protein</fullName>
    </submittedName>
</protein>
<accession>A0ABY4YHZ6</accession>
<dbReference type="EMBL" id="CP099490">
    <property type="protein sequence ID" value="USQ75890.1"/>
    <property type="molecule type" value="Genomic_DNA"/>
</dbReference>
<sequence length="238" mass="24060">MTASTKRAIVLAGSAVAVLIVLALAVPAVGRIIQTTEQASHDLPVGIVSLTVDGDVGDVAIRVAGPGEEPGAVATVRSGVTEPTVEAVVSGDAAVLSDTCPNSWWDNCSVEWAVVVPAGTGVTVEHSVGDITVVEVTGAVSLSSDVGDITATGLGSDTVRAHSDVGDVVLDLVSPPEDLQVSSSTGDVRVTVPDDGTSYRVLAETTIGQLTNTIGSDNSQSRIIDVRTSVGDISLHRG</sequence>
<gene>
    <name evidence="1" type="ORF">NF557_15000</name>
</gene>
<keyword evidence="2" id="KW-1185">Reference proteome</keyword>
<organism evidence="1 2">
    <name type="scientific">Ornithinimicrobium cryptoxanthini</name>
    <dbReference type="NCBI Taxonomy" id="2934161"/>
    <lineage>
        <taxon>Bacteria</taxon>
        <taxon>Bacillati</taxon>
        <taxon>Actinomycetota</taxon>
        <taxon>Actinomycetes</taxon>
        <taxon>Micrococcales</taxon>
        <taxon>Ornithinimicrobiaceae</taxon>
        <taxon>Ornithinimicrobium</taxon>
    </lineage>
</organism>
<dbReference type="Proteomes" id="UP001056535">
    <property type="component" value="Chromosome"/>
</dbReference>
<name>A0ABY4YHZ6_9MICO</name>
<dbReference type="RefSeq" id="WP_252620428.1">
    <property type="nucleotide sequence ID" value="NZ_CP099490.1"/>
</dbReference>
<reference evidence="1" key="1">
    <citation type="submission" date="2022-06" db="EMBL/GenBank/DDBJ databases">
        <title>Ornithinimicrobium JY.X270.</title>
        <authorList>
            <person name="Huang Y."/>
        </authorList>
    </citation>
    <scope>NUCLEOTIDE SEQUENCE</scope>
    <source>
        <strain evidence="1">JY.X270</strain>
    </source>
</reference>
<proteinExistence type="predicted"/>